<organism evidence="1 2">
    <name type="scientific">Alistipes timonensis JC136</name>
    <dbReference type="NCBI Taxonomy" id="1033731"/>
    <lineage>
        <taxon>Bacteria</taxon>
        <taxon>Pseudomonadati</taxon>
        <taxon>Bacteroidota</taxon>
        <taxon>Bacteroidia</taxon>
        <taxon>Bacteroidales</taxon>
        <taxon>Rikenellaceae</taxon>
        <taxon>Alistipes</taxon>
    </lineage>
</organism>
<sequence length="39" mass="4721">MEYLLIEKRAWLEIQTEAKRLNERMKKTEQYFFPAGDSG</sequence>
<dbReference type="EMBL" id="FNRI01000014">
    <property type="protein sequence ID" value="SEB02310.1"/>
    <property type="molecule type" value="Genomic_DNA"/>
</dbReference>
<name>A0A1H4FZT1_9BACT</name>
<accession>A0A1H4FZT1</accession>
<keyword evidence="2" id="KW-1185">Reference proteome</keyword>
<reference evidence="1 2" key="1">
    <citation type="submission" date="2016-10" db="EMBL/GenBank/DDBJ databases">
        <authorList>
            <person name="de Groot N.N."/>
        </authorList>
    </citation>
    <scope>NUCLEOTIDE SEQUENCE [LARGE SCALE GENOMIC DNA]</scope>
    <source>
        <strain evidence="1 2">DSM 25383</strain>
    </source>
</reference>
<evidence type="ECO:0000313" key="2">
    <source>
        <dbReference type="Proteomes" id="UP000183253"/>
    </source>
</evidence>
<dbReference type="AlphaFoldDB" id="A0A1H4FZT1"/>
<dbReference type="Proteomes" id="UP000183253">
    <property type="component" value="Unassembled WGS sequence"/>
</dbReference>
<gene>
    <name evidence="1" type="ORF">SAMN05444145_11413</name>
</gene>
<proteinExistence type="predicted"/>
<evidence type="ECO:0000313" key="1">
    <source>
        <dbReference type="EMBL" id="SEB02310.1"/>
    </source>
</evidence>
<protein>
    <submittedName>
        <fullName evidence="1">Uncharacterized protein</fullName>
    </submittedName>
</protein>